<dbReference type="OrthoDB" id="2426885at2759"/>
<protein>
    <submittedName>
        <fullName evidence="1">5197_t:CDS:1</fullName>
    </submittedName>
</protein>
<name>A0A9N9DDV4_9GLOM</name>
<evidence type="ECO:0000313" key="2">
    <source>
        <dbReference type="Proteomes" id="UP000789706"/>
    </source>
</evidence>
<feature type="non-terminal residue" evidence="1">
    <location>
        <position position="1"/>
    </location>
</feature>
<dbReference type="EMBL" id="CAJVPK010004196">
    <property type="protein sequence ID" value="CAG8634632.1"/>
    <property type="molecule type" value="Genomic_DNA"/>
</dbReference>
<dbReference type="AlphaFoldDB" id="A0A9N9DDV4"/>
<organism evidence="1 2">
    <name type="scientific">Diversispora eburnea</name>
    <dbReference type="NCBI Taxonomy" id="1213867"/>
    <lineage>
        <taxon>Eukaryota</taxon>
        <taxon>Fungi</taxon>
        <taxon>Fungi incertae sedis</taxon>
        <taxon>Mucoromycota</taxon>
        <taxon>Glomeromycotina</taxon>
        <taxon>Glomeromycetes</taxon>
        <taxon>Diversisporales</taxon>
        <taxon>Diversisporaceae</taxon>
        <taxon>Diversispora</taxon>
    </lineage>
</organism>
<sequence length="48" mass="5699">VLARMADGIELPTVCIFKLKNLSREQFPSDIYIRVNEKGWMNELEMLW</sequence>
<evidence type="ECO:0000313" key="1">
    <source>
        <dbReference type="EMBL" id="CAG8634632.1"/>
    </source>
</evidence>
<reference evidence="1" key="1">
    <citation type="submission" date="2021-06" db="EMBL/GenBank/DDBJ databases">
        <authorList>
            <person name="Kallberg Y."/>
            <person name="Tangrot J."/>
            <person name="Rosling A."/>
        </authorList>
    </citation>
    <scope>NUCLEOTIDE SEQUENCE</scope>
    <source>
        <strain evidence="1">AZ414A</strain>
    </source>
</reference>
<gene>
    <name evidence="1" type="ORF">DEBURN_LOCUS10918</name>
</gene>
<comment type="caution">
    <text evidence="1">The sequence shown here is derived from an EMBL/GenBank/DDBJ whole genome shotgun (WGS) entry which is preliminary data.</text>
</comment>
<dbReference type="Proteomes" id="UP000789706">
    <property type="component" value="Unassembled WGS sequence"/>
</dbReference>
<accession>A0A9N9DDV4</accession>
<keyword evidence="2" id="KW-1185">Reference proteome</keyword>
<proteinExistence type="predicted"/>